<dbReference type="Proteomes" id="UP001152797">
    <property type="component" value="Unassembled WGS sequence"/>
</dbReference>
<dbReference type="InterPro" id="IPR003034">
    <property type="entry name" value="SAP_dom"/>
</dbReference>
<evidence type="ECO:0000313" key="6">
    <source>
        <dbReference type="Proteomes" id="UP001152797"/>
    </source>
</evidence>
<name>A0A9P1CSP4_9DINO</name>
<evidence type="ECO:0000256" key="2">
    <source>
        <dbReference type="SAM" id="MobiDB-lite"/>
    </source>
</evidence>
<evidence type="ECO:0000259" key="3">
    <source>
        <dbReference type="PROSITE" id="PS50076"/>
    </source>
</evidence>
<dbReference type="InterPro" id="IPR036361">
    <property type="entry name" value="SAP_dom_sf"/>
</dbReference>
<dbReference type="CDD" id="cd06257">
    <property type="entry name" value="DnaJ"/>
    <property type="match status" value="1"/>
</dbReference>
<feature type="domain" description="J" evidence="3">
    <location>
        <begin position="191"/>
        <end position="256"/>
    </location>
</feature>
<dbReference type="Gene3D" id="1.10.287.110">
    <property type="entry name" value="DnaJ domain"/>
    <property type="match status" value="1"/>
</dbReference>
<reference evidence="4" key="1">
    <citation type="submission" date="2022-10" db="EMBL/GenBank/DDBJ databases">
        <authorList>
            <person name="Chen Y."/>
            <person name="Dougan E. K."/>
            <person name="Chan C."/>
            <person name="Rhodes N."/>
            <person name="Thang M."/>
        </authorList>
    </citation>
    <scope>NUCLEOTIDE SEQUENCE</scope>
</reference>
<comment type="caution">
    <text evidence="4">The sequence shown here is derived from an EMBL/GenBank/DDBJ whole genome shotgun (WGS) entry which is preliminary data.</text>
</comment>
<evidence type="ECO:0000313" key="4">
    <source>
        <dbReference type="EMBL" id="CAI3996432.1"/>
    </source>
</evidence>
<keyword evidence="6" id="KW-1185">Reference proteome</keyword>
<keyword evidence="5" id="KW-0560">Oxidoreductase</keyword>
<dbReference type="GO" id="GO:0051213">
    <property type="term" value="F:dioxygenase activity"/>
    <property type="evidence" value="ECO:0007669"/>
    <property type="project" value="UniProtKB-KW"/>
</dbReference>
<dbReference type="EMBL" id="CAMXCT020002209">
    <property type="protein sequence ID" value="CAL1149807.1"/>
    <property type="molecule type" value="Genomic_DNA"/>
</dbReference>
<dbReference type="SUPFAM" id="SSF68906">
    <property type="entry name" value="SAP domain"/>
    <property type="match status" value="1"/>
</dbReference>
<feature type="region of interest" description="Disordered" evidence="2">
    <location>
        <begin position="36"/>
        <end position="63"/>
    </location>
</feature>
<dbReference type="PROSITE" id="PS50076">
    <property type="entry name" value="DNAJ_2"/>
    <property type="match status" value="1"/>
</dbReference>
<feature type="region of interest" description="Disordered" evidence="2">
    <location>
        <begin position="111"/>
        <end position="145"/>
    </location>
</feature>
<dbReference type="AlphaFoldDB" id="A0A9P1CSP4"/>
<organism evidence="4">
    <name type="scientific">Cladocopium goreaui</name>
    <dbReference type="NCBI Taxonomy" id="2562237"/>
    <lineage>
        <taxon>Eukaryota</taxon>
        <taxon>Sar</taxon>
        <taxon>Alveolata</taxon>
        <taxon>Dinophyceae</taxon>
        <taxon>Suessiales</taxon>
        <taxon>Symbiodiniaceae</taxon>
        <taxon>Cladocopium</taxon>
    </lineage>
</organism>
<dbReference type="Gene3D" id="1.10.720.30">
    <property type="entry name" value="SAP domain"/>
    <property type="match status" value="1"/>
</dbReference>
<protein>
    <submittedName>
        <fullName evidence="5">Fe2OG dioxygenase domain-containing protein</fullName>
    </submittedName>
</protein>
<feature type="region of interest" description="Disordered" evidence="2">
    <location>
        <begin position="464"/>
        <end position="494"/>
    </location>
</feature>
<dbReference type="InterPro" id="IPR001623">
    <property type="entry name" value="DnaJ_domain"/>
</dbReference>
<dbReference type="EMBL" id="CAMXCT030002209">
    <property type="protein sequence ID" value="CAL4783744.1"/>
    <property type="molecule type" value="Genomic_DNA"/>
</dbReference>
<dbReference type="SMART" id="SM00271">
    <property type="entry name" value="DnaJ"/>
    <property type="match status" value="1"/>
</dbReference>
<evidence type="ECO:0000256" key="1">
    <source>
        <dbReference type="SAM" id="Coils"/>
    </source>
</evidence>
<proteinExistence type="predicted"/>
<keyword evidence="1" id="KW-0175">Coiled coil</keyword>
<dbReference type="OrthoDB" id="407145at2759"/>
<dbReference type="Pfam" id="PF02037">
    <property type="entry name" value="SAP"/>
    <property type="match status" value="1"/>
</dbReference>
<dbReference type="PANTHER" id="PTHR24074">
    <property type="entry name" value="CO-CHAPERONE PROTEIN DJLA"/>
    <property type="match status" value="1"/>
</dbReference>
<dbReference type="SUPFAM" id="SSF46565">
    <property type="entry name" value="Chaperone J-domain"/>
    <property type="match status" value="1"/>
</dbReference>
<feature type="compositionally biased region" description="Polar residues" evidence="2">
    <location>
        <begin position="40"/>
        <end position="57"/>
    </location>
</feature>
<dbReference type="InterPro" id="IPR050817">
    <property type="entry name" value="DjlA_DnaK_co-chaperone"/>
</dbReference>
<evidence type="ECO:0000313" key="5">
    <source>
        <dbReference type="EMBL" id="CAL4783744.1"/>
    </source>
</evidence>
<gene>
    <name evidence="4" type="ORF">C1SCF055_LOCUS22910</name>
</gene>
<keyword evidence="5" id="KW-0223">Dioxygenase</keyword>
<dbReference type="EMBL" id="CAMXCT010002209">
    <property type="protein sequence ID" value="CAI3996432.1"/>
    <property type="molecule type" value="Genomic_DNA"/>
</dbReference>
<dbReference type="InterPro" id="IPR036869">
    <property type="entry name" value="J_dom_sf"/>
</dbReference>
<feature type="coiled-coil region" evidence="1">
    <location>
        <begin position="421"/>
        <end position="459"/>
    </location>
</feature>
<accession>A0A9P1CSP4</accession>
<sequence>MSWEWRSNSWHGWENRWSCSNNWSRWQSDWYDNQGDWPSWDSTNPDSGTLAENQSARSAEELGRKSVRELQQLCGEHRLKKTGKKADLVQRLLATNDGALPALPALPAPVTASARSATLALPPRKRTRSPASATPPKKLRAAAKSLTSAALALPAAPKAKSSPGKHTRSAAASSDTLVVKACVACESDESSWRRELGVPGDATFQQIKAAWRRLALQHHPDKGGDLQRFQKLQDAFQSLVSVISEAATQNERNEAAEAQLAARCFLYDIIEGAKSWEHVLRGLETAVLEYLKGMLTYETTAKLDRWTKAGATGIISQKTGYRVKVGWHGWYVLTSAVTSLEEALSWHEALVCLRARCMRRVEAESSTKPMKVSELWQMLQDGKYTLPPALLQFKSDKVQGRLRKWTQQSMSVKTVKMHKESMDKAGEAEELEKVREKLKRKSEKEKTEHRNRLSKVRQATCKELERRNSPGTAAIEPEQPKLALPPGPEFSGAKRDECRAKAEGIASYLLKQDGAPTDEDVLQVLQAWCFDQNRLRAHLSKDKSKWCSSDTFGLTVMNGLHVVGSTEPYRSFQTLLAQWIRAKCPEAVFTTIVINHNFEIDRHRDSKNVGPTILLAGGDFTGGGLRLWLGDGDKVKLHDLSVDDSTVVPLDELKYTACLFDGNKAHEVLPFEGDRFSIMAYTVRGFLDATDSDRHGLEAMSYNFPTHETLCRLRRTMETAEQPQTRPHDAV</sequence>
<reference evidence="5 6" key="2">
    <citation type="submission" date="2024-05" db="EMBL/GenBank/DDBJ databases">
        <authorList>
            <person name="Chen Y."/>
            <person name="Shah S."/>
            <person name="Dougan E. K."/>
            <person name="Thang M."/>
            <person name="Chan C."/>
        </authorList>
    </citation>
    <scope>NUCLEOTIDE SEQUENCE [LARGE SCALE GENOMIC DNA]</scope>
</reference>
<dbReference type="Pfam" id="PF00226">
    <property type="entry name" value="DnaJ"/>
    <property type="match status" value="1"/>
</dbReference>